<accession>A0ACB8BR40</accession>
<keyword evidence="2" id="KW-1185">Reference proteome</keyword>
<evidence type="ECO:0000313" key="1">
    <source>
        <dbReference type="EMBL" id="KAH7928420.1"/>
    </source>
</evidence>
<reference evidence="1" key="1">
    <citation type="journal article" date="2021" name="New Phytol.">
        <title>Evolutionary innovations through gain and loss of genes in the ectomycorrhizal Boletales.</title>
        <authorList>
            <person name="Wu G."/>
            <person name="Miyauchi S."/>
            <person name="Morin E."/>
            <person name="Kuo A."/>
            <person name="Drula E."/>
            <person name="Varga T."/>
            <person name="Kohler A."/>
            <person name="Feng B."/>
            <person name="Cao Y."/>
            <person name="Lipzen A."/>
            <person name="Daum C."/>
            <person name="Hundley H."/>
            <person name="Pangilinan J."/>
            <person name="Johnson J."/>
            <person name="Barry K."/>
            <person name="LaButti K."/>
            <person name="Ng V."/>
            <person name="Ahrendt S."/>
            <person name="Min B."/>
            <person name="Choi I.G."/>
            <person name="Park H."/>
            <person name="Plett J.M."/>
            <person name="Magnuson J."/>
            <person name="Spatafora J.W."/>
            <person name="Nagy L.G."/>
            <person name="Henrissat B."/>
            <person name="Grigoriev I.V."/>
            <person name="Yang Z.L."/>
            <person name="Xu J."/>
            <person name="Martin F.M."/>
        </authorList>
    </citation>
    <scope>NUCLEOTIDE SEQUENCE</scope>
    <source>
        <strain evidence="1">KUC20120723A-06</strain>
    </source>
</reference>
<dbReference type="EMBL" id="MU266353">
    <property type="protein sequence ID" value="KAH7928420.1"/>
    <property type="molecule type" value="Genomic_DNA"/>
</dbReference>
<gene>
    <name evidence="1" type="ORF">BV22DRAFT_1044652</name>
</gene>
<name>A0ACB8BR40_9AGAM</name>
<organism evidence="1 2">
    <name type="scientific">Leucogyrophana mollusca</name>
    <dbReference type="NCBI Taxonomy" id="85980"/>
    <lineage>
        <taxon>Eukaryota</taxon>
        <taxon>Fungi</taxon>
        <taxon>Dikarya</taxon>
        <taxon>Basidiomycota</taxon>
        <taxon>Agaricomycotina</taxon>
        <taxon>Agaricomycetes</taxon>
        <taxon>Agaricomycetidae</taxon>
        <taxon>Boletales</taxon>
        <taxon>Boletales incertae sedis</taxon>
        <taxon>Leucogyrophana</taxon>
    </lineage>
</organism>
<evidence type="ECO:0000313" key="2">
    <source>
        <dbReference type="Proteomes" id="UP000790709"/>
    </source>
</evidence>
<dbReference type="Proteomes" id="UP000790709">
    <property type="component" value="Unassembled WGS sequence"/>
</dbReference>
<comment type="caution">
    <text evidence="1">The sequence shown here is derived from an EMBL/GenBank/DDBJ whole genome shotgun (WGS) entry which is preliminary data.</text>
</comment>
<proteinExistence type="predicted"/>
<protein>
    <submittedName>
        <fullName evidence="1">Uncharacterized protein</fullName>
    </submittedName>
</protein>
<sequence>MRWQLATVVQSSIVDGSVLHQLLPLLAYWVLGPSGEMRGVFEPSDDVFGNFKVDWNSTKIDEYESYIDFPLVSPGQFRSSHFSSHPCILGLSRSNLRFPTLTHYERDLGHSDDKFNPQAAVSETTRVAKTPVKEDCSTTDQIDETTRERGLPFKGGYIDDIVTGSIIVFPQQFKGVSSPPSRRDMHGDTCLASRLGDKTLHTADSTGLESAQKHEFVTPVRMSDGKLLHRFRLVSNAAPGGEKVDPVRSRSRGGERFGVFTATASDNLGSYLSGNQMMQSPSPSKNYKKHEMQGAILGSTVPLSPFDTGRPFEK</sequence>